<dbReference type="InterPro" id="IPR013083">
    <property type="entry name" value="Znf_RING/FYVE/PHD"/>
</dbReference>
<dbReference type="Gene3D" id="1.25.10.10">
    <property type="entry name" value="Leucine-rich Repeat Variant"/>
    <property type="match status" value="2"/>
</dbReference>
<feature type="compositionally biased region" description="Low complexity" evidence="7">
    <location>
        <begin position="1423"/>
        <end position="1438"/>
    </location>
</feature>
<evidence type="ECO:0000256" key="5">
    <source>
        <dbReference type="ARBA" id="ARBA00023306"/>
    </source>
</evidence>
<dbReference type="InterPro" id="IPR033031">
    <property type="entry name" value="Scc2/Nipped-B"/>
</dbReference>
<keyword evidence="3 6" id="KW-0677">Repeat</keyword>
<dbReference type="PANTHER" id="PTHR21704:SF18">
    <property type="entry name" value="NIPPED-B-LIKE PROTEIN"/>
    <property type="match status" value="1"/>
</dbReference>
<evidence type="ECO:0000256" key="6">
    <source>
        <dbReference type="RuleBase" id="RU364107"/>
    </source>
</evidence>
<dbReference type="CDD" id="cd23958">
    <property type="entry name" value="SCC2"/>
    <property type="match status" value="1"/>
</dbReference>
<dbReference type="OrthoDB" id="418242at2759"/>
<dbReference type="GO" id="GO:0090694">
    <property type="term" value="C:Scc2-Scc4 cohesin loading complex"/>
    <property type="evidence" value="ECO:0007669"/>
    <property type="project" value="TreeGrafter"/>
</dbReference>
<dbReference type="InterPro" id="IPR011989">
    <property type="entry name" value="ARM-like"/>
</dbReference>
<dbReference type="GO" id="GO:0061775">
    <property type="term" value="F:cohesin loader activity"/>
    <property type="evidence" value="ECO:0007669"/>
    <property type="project" value="InterPro"/>
</dbReference>
<protein>
    <recommendedName>
        <fullName evidence="6">Sister chromatid cohesion protein</fullName>
    </recommendedName>
</protein>
<feature type="region of interest" description="Disordered" evidence="7">
    <location>
        <begin position="1816"/>
        <end position="1865"/>
    </location>
</feature>
<dbReference type="GO" id="GO:0034087">
    <property type="term" value="P:establishment of mitotic sister chromatid cohesion"/>
    <property type="evidence" value="ECO:0007669"/>
    <property type="project" value="TreeGrafter"/>
</dbReference>
<sequence>MNQENAFTIPNVWLTNLPQISDPINELPIPVFRNDASVYMVDNSSFATTVSMLADAENENTNKHKQMESKNLLQTINNMITNTNVSNIKVRSDIMLPPNEPSLLLKNIYKHVPAIKSNTRKVLSELDNITDNNGSGNHEKEETTETIPKFKFEKLSGRKKTSAKAKEGKENQIGAVVEQPQPEIQNAGVGKKEKKKVIVNAEKQEEQVIMRVIDKLSNIINHFLESAKEDRNHHEFNLEFFENLRKEIQTCSKMGLLKELPLEKYAQVVQYLIKYSKESQSTSLSYNINDEQYHKNFKQVEFSLECCLLSFTILTMPEIDNNLCQLMEDELVDLLAPLKYQVFENILGHLDPSFRVYRKPQDTLPVTTTKQAQKKSNLKKKVDNESQEEDDEEEEDKEEEKENEEEDEDDEDFEDEEEEDNPYVKKRKTNSNATKKKGSTNGKESSKKKTSSVDTQKFNLLSNKVSEIFERIAQLLQAIVIPLDTFASILLDITTPTLFLEGINFIQFSSIQIIRNVFLKYPKERDNIIDELLSNCYKIIPGKNRKIIRPYKIYGDKSIQNISALLIQLVQNAAHAPQLNFKDTDENNSQSLREAQRHTKTIILFFIEKCSEKLEDTEYDYKILFDSFIQDLLTVLNYPEWSGSAMILHLLSATIVHIISKNTKSDNFRLTAVDILGNIVSKLKHEIVISSNEVSSLLLPSLEKQKDQQKVKCYCKKFGIESFNIKCESCTDTYHDQCAPDFSKSTQNLLTEQWNCISCRIKKQIRNYISTITTAKKVALSDTIVNKKSTTKKPTPKTAKGKRAPRRKVIEEEEEKQVEDVDMDSMSTIDASLNPDNVVISDKEVYQQLILNYLESKSKTEKSIHASKQFLISHWVELSTDPTGSENRWTRQYFLSQWEKSESHSMGGQYICSDEEMKKIYRKWMAKDNSSIFGMTNSLLYHLLNILVDTSIKCRAKAMKSFIGLVEVDPSILAEEYVHNAIKNRFVDESISVREHTVDLIGKYILIKPELTFKYIDLICDRISDKGISVRKRVVKTLNEICTSQPNHPKLPEICRILVSRINDDDSIRDLILKTFQDLWFSDSPLVTKNKEEDQNTRDMETLKVKQIIEVAKQLDQQDNWLIELINKMLNESKNRSSRSKKPDTVNQTCQRICSNLIEMLVSLDEKKSKSNNLQILYEYIGVFKTLYVFCKVSPQYLIPYVKVLHPYLKIQPNQILSHEEAVVFTHIMHILERVLPLIDNQDPKFLASIEQDLCTLIQRQGSAIVHASIKCLCTIIQQCSANYSLAEELLLKAFQVLQTCQSRSKTDIVRNLYTSGLLIRYFPYENRLHFVSINQFKPDQVISTIVPLMIQLYNYVKDKDVVAKSLEAVGNIIISTPTILNKDYIKDLLYKSFQPTSDPGVKETVLNIFYDLLEKEMRSIAKSNNSSDQSNNKSETTTAKEKKKPEKRKKSSDSEDESSEYSDENNSNFTEKKNPNAPGLVVSMSVDQNSESLVSAVQKYFTFMVKLMMDPDRQVRLAALQTIYPIINQGILNPLDCVPSLVVLLTDSDQKIAEKALSTLTFVNQKYTSSIFKSISESIQMTYKFHFSTPSTSSPNTTSTNSTSPAITYNNQINKGFGKFYLLFKTSKVSRTNFINMILQPFDSLREFKYRELTYFKFIFEILASLPYGNMDEVILVINTIDRLISLNANFIKSEISQQLSAKLKLQNQKAISKKLRRHLTTGLVLTMILQLKKFILDTYQITKEKMKLYLDETKDADKLSTTYTESLSFSDANYPFSAIPNKENLKLNEQTQKQIYMDFKQILKNDDQDEFSIKLNGGKKETAKKRKQNALKEPKPAVPKKKAASTKSRKKKHKISSDEDYEE</sequence>
<evidence type="ECO:0000256" key="2">
    <source>
        <dbReference type="ARBA" id="ARBA00009252"/>
    </source>
</evidence>
<feature type="compositionally biased region" description="Acidic residues" evidence="7">
    <location>
        <begin position="1455"/>
        <end position="1464"/>
    </location>
</feature>
<keyword evidence="4 6" id="KW-0539">Nucleus</keyword>
<dbReference type="Pfam" id="PF12765">
    <property type="entry name" value="Cohesin_HEAT"/>
    <property type="match status" value="1"/>
</dbReference>
<dbReference type="Proteomes" id="UP000076078">
    <property type="component" value="Unassembled WGS sequence"/>
</dbReference>
<evidence type="ECO:0000313" key="10">
    <source>
        <dbReference type="Proteomes" id="UP000076078"/>
    </source>
</evidence>
<dbReference type="FunCoup" id="A0A151ZH98">
    <property type="interactions" value="386"/>
</dbReference>
<feature type="compositionally biased region" description="Basic residues" evidence="7">
    <location>
        <begin position="1840"/>
        <end position="1856"/>
    </location>
</feature>
<dbReference type="EMBL" id="LODT01000028">
    <property type="protein sequence ID" value="KYQ93352.1"/>
    <property type="molecule type" value="Genomic_DNA"/>
</dbReference>
<evidence type="ECO:0000259" key="8">
    <source>
        <dbReference type="Pfam" id="PF12830"/>
    </source>
</evidence>
<feature type="region of interest" description="Disordered" evidence="7">
    <location>
        <begin position="365"/>
        <end position="452"/>
    </location>
</feature>
<feature type="region of interest" description="Disordered" evidence="7">
    <location>
        <begin position="788"/>
        <end position="821"/>
    </location>
</feature>
<feature type="compositionally biased region" description="Basic residues" evidence="7">
    <location>
        <begin position="424"/>
        <end position="438"/>
    </location>
</feature>
<evidence type="ECO:0000256" key="7">
    <source>
        <dbReference type="SAM" id="MobiDB-lite"/>
    </source>
</evidence>
<feature type="region of interest" description="Disordered" evidence="7">
    <location>
        <begin position="1422"/>
        <end position="1477"/>
    </location>
</feature>
<dbReference type="Gene3D" id="3.30.40.10">
    <property type="entry name" value="Zinc/RING finger domain, C3HC4 (zinc finger)"/>
    <property type="match status" value="1"/>
</dbReference>
<dbReference type="SUPFAM" id="SSF48371">
    <property type="entry name" value="ARM repeat"/>
    <property type="match status" value="2"/>
</dbReference>
<dbReference type="PANTHER" id="PTHR21704">
    <property type="entry name" value="NIPPED-B-LIKE PROTEIN DELANGIN SCC2-RELATED"/>
    <property type="match status" value="1"/>
</dbReference>
<dbReference type="GO" id="GO:1990414">
    <property type="term" value="P:replication-born double-strand break repair via sister chromatid exchange"/>
    <property type="evidence" value="ECO:0007669"/>
    <property type="project" value="TreeGrafter"/>
</dbReference>
<organism evidence="9 10">
    <name type="scientific">Tieghemostelium lacteum</name>
    <name type="common">Slime mold</name>
    <name type="synonym">Dictyostelium lacteum</name>
    <dbReference type="NCBI Taxonomy" id="361077"/>
    <lineage>
        <taxon>Eukaryota</taxon>
        <taxon>Amoebozoa</taxon>
        <taxon>Evosea</taxon>
        <taxon>Eumycetozoa</taxon>
        <taxon>Dictyostelia</taxon>
        <taxon>Dictyosteliales</taxon>
        <taxon>Raperosteliaceae</taxon>
        <taxon>Tieghemostelium</taxon>
    </lineage>
</organism>
<keyword evidence="10" id="KW-1185">Reference proteome</keyword>
<reference evidence="9 10" key="1">
    <citation type="submission" date="2015-12" db="EMBL/GenBank/DDBJ databases">
        <title>Dictyostelia acquired genes for synthesis and detection of signals that induce cell-type specialization by lateral gene transfer from prokaryotes.</title>
        <authorList>
            <person name="Gloeckner G."/>
            <person name="Schaap P."/>
        </authorList>
    </citation>
    <scope>NUCLEOTIDE SEQUENCE [LARGE SCALE GENOMIC DNA]</scope>
    <source>
        <strain evidence="9 10">TK</strain>
    </source>
</reference>
<keyword evidence="5 6" id="KW-0131">Cell cycle</keyword>
<comment type="similarity">
    <text evidence="2 6">Belongs to the SCC2/Nipped-B family.</text>
</comment>
<feature type="compositionally biased region" description="Acidic residues" evidence="7">
    <location>
        <begin position="811"/>
        <end position="821"/>
    </location>
</feature>
<dbReference type="GO" id="GO:0003682">
    <property type="term" value="F:chromatin binding"/>
    <property type="evidence" value="ECO:0007669"/>
    <property type="project" value="TreeGrafter"/>
</dbReference>
<evidence type="ECO:0000256" key="1">
    <source>
        <dbReference type="ARBA" id="ARBA00004123"/>
    </source>
</evidence>
<dbReference type="GO" id="GO:0010468">
    <property type="term" value="P:regulation of gene expression"/>
    <property type="evidence" value="ECO:0007669"/>
    <property type="project" value="InterPro"/>
</dbReference>
<dbReference type="InterPro" id="IPR026003">
    <property type="entry name" value="Cohesin_HEAT"/>
</dbReference>
<gene>
    <name evidence="9" type="ORF">DLAC_06023</name>
</gene>
<dbReference type="STRING" id="361077.A0A151ZH98"/>
<accession>A0A151ZH98</accession>
<evidence type="ECO:0000256" key="4">
    <source>
        <dbReference type="ARBA" id="ARBA00023242"/>
    </source>
</evidence>
<dbReference type="InterPro" id="IPR024986">
    <property type="entry name" value="Nipped-B_C"/>
</dbReference>
<dbReference type="CDD" id="cd15489">
    <property type="entry name" value="PHD_SF"/>
    <property type="match status" value="1"/>
</dbReference>
<dbReference type="Pfam" id="PF12830">
    <property type="entry name" value="Nipped-B_C"/>
    <property type="match status" value="1"/>
</dbReference>
<dbReference type="InParanoid" id="A0A151ZH98"/>
<dbReference type="GO" id="GO:0071169">
    <property type="term" value="P:establishment of protein localization to chromatin"/>
    <property type="evidence" value="ECO:0007669"/>
    <property type="project" value="TreeGrafter"/>
</dbReference>
<dbReference type="OMA" id="YGNMDEV"/>
<feature type="compositionally biased region" description="Acidic residues" evidence="7">
    <location>
        <begin position="385"/>
        <end position="421"/>
    </location>
</feature>
<name>A0A151ZH98_TIELA</name>
<feature type="compositionally biased region" description="Basic residues" evidence="7">
    <location>
        <begin position="789"/>
        <end position="807"/>
    </location>
</feature>
<dbReference type="GO" id="GO:0140588">
    <property type="term" value="P:chromatin looping"/>
    <property type="evidence" value="ECO:0007669"/>
    <property type="project" value="InterPro"/>
</dbReference>
<evidence type="ECO:0000313" key="9">
    <source>
        <dbReference type="EMBL" id="KYQ93352.1"/>
    </source>
</evidence>
<dbReference type="InterPro" id="IPR016024">
    <property type="entry name" value="ARM-type_fold"/>
</dbReference>
<comment type="caution">
    <text evidence="9">The sequence shown here is derived from an EMBL/GenBank/DDBJ whole genome shotgun (WGS) entry which is preliminary data.</text>
</comment>
<proteinExistence type="inferred from homology"/>
<evidence type="ECO:0000256" key="3">
    <source>
        <dbReference type="ARBA" id="ARBA00022737"/>
    </source>
</evidence>
<comment type="subcellular location">
    <subcellularLocation>
        <location evidence="1 6">Nucleus</location>
    </subcellularLocation>
</comment>
<feature type="domain" description="Sister chromatid cohesion C-terminal" evidence="8">
    <location>
        <begin position="1496"/>
        <end position="1684"/>
    </location>
</feature>